<reference evidence="1 2" key="2">
    <citation type="journal article" date="2016" name="Int. J. Syst. Evol. Microbiol.">
        <title>Bacillus gobiensis sp. nov., isolated from a soil sample.</title>
        <authorList>
            <person name="Liu B."/>
            <person name="Liu G.H."/>
            <person name="Cetin S."/>
            <person name="Schumann P."/>
            <person name="Pan Z.Z."/>
            <person name="Chen Q.Q."/>
        </authorList>
    </citation>
    <scope>NUCLEOTIDE SEQUENCE [LARGE SCALE GENOMIC DNA]</scope>
    <source>
        <strain evidence="1 2">FJAT-4402</strain>
    </source>
</reference>
<sequence>MRKARLTKILIEGNRELLEQFATQVEAFADLNLERSPRTGLVMMKTRDSVSRQPFYTGEVLVTECVVQVNGHYGMGVLMGEEPQKAYQIALVDGAFNAKLPITEAWLPALEKEEQYIKQKQQKEITRLSGSRVNFDTMEDYNAKS</sequence>
<accession>A0A0M5JCG8</accession>
<evidence type="ECO:0000313" key="2">
    <source>
        <dbReference type="Proteomes" id="UP000067625"/>
    </source>
</evidence>
<dbReference type="PATRIC" id="fig|1441095.3.peg.4810"/>
<dbReference type="AlphaFoldDB" id="A0A0M5JCG8"/>
<reference evidence="2" key="1">
    <citation type="submission" date="2015-08" db="EMBL/GenBank/DDBJ databases">
        <title>Genome sequencing project for genomic taxonomy and phylogenomics of Bacillus-like bacteria.</title>
        <authorList>
            <person name="Liu B."/>
            <person name="Wang J."/>
            <person name="Zhu Y."/>
            <person name="Liu G."/>
            <person name="Chen Q."/>
            <person name="Chen Z."/>
            <person name="Lan J."/>
            <person name="Che J."/>
            <person name="Ge C."/>
            <person name="Shi H."/>
            <person name="Pan Z."/>
            <person name="Liu X."/>
        </authorList>
    </citation>
    <scope>NUCLEOTIDE SEQUENCE [LARGE SCALE GENOMIC DNA]</scope>
    <source>
        <strain evidence="2">FJAT-4402</strain>
    </source>
</reference>
<name>A0A0M5JCG8_9BACI</name>
<dbReference type="GO" id="GO:0015716">
    <property type="term" value="P:organic phosphonate transport"/>
    <property type="evidence" value="ECO:0007669"/>
    <property type="project" value="InterPro"/>
</dbReference>
<proteinExistence type="predicted"/>
<dbReference type="EMBL" id="CP012600">
    <property type="protein sequence ID" value="ALC83844.1"/>
    <property type="molecule type" value="Genomic_DNA"/>
</dbReference>
<keyword evidence="2" id="KW-1185">Reference proteome</keyword>
<evidence type="ECO:0000313" key="1">
    <source>
        <dbReference type="EMBL" id="ALC83844.1"/>
    </source>
</evidence>
<evidence type="ECO:0008006" key="3">
    <source>
        <dbReference type="Google" id="ProtNLM"/>
    </source>
</evidence>
<organism evidence="1 2">
    <name type="scientific">Bacillus gobiensis</name>
    <dbReference type="NCBI Taxonomy" id="1441095"/>
    <lineage>
        <taxon>Bacteria</taxon>
        <taxon>Bacillati</taxon>
        <taxon>Bacillota</taxon>
        <taxon>Bacilli</taxon>
        <taxon>Bacillales</taxon>
        <taxon>Bacillaceae</taxon>
        <taxon>Bacillus</taxon>
    </lineage>
</organism>
<dbReference type="InterPro" id="IPR009609">
    <property type="entry name" value="Phosphonate_metab_PhnG"/>
</dbReference>
<dbReference type="Proteomes" id="UP000067625">
    <property type="component" value="Chromosome"/>
</dbReference>
<dbReference type="NCBIfam" id="TIGR03293">
    <property type="entry name" value="PhnG_redo"/>
    <property type="match status" value="1"/>
</dbReference>
<gene>
    <name evidence="1" type="ORF">AM592_21785</name>
</gene>
<dbReference type="Pfam" id="PF06754">
    <property type="entry name" value="PhnG"/>
    <property type="match status" value="1"/>
</dbReference>
<protein>
    <recommendedName>
        <fullName evidence="3">Phosphonate C-P lyase</fullName>
    </recommendedName>
</protein>
<dbReference type="GO" id="GO:0019634">
    <property type="term" value="P:organic phosphonate metabolic process"/>
    <property type="evidence" value="ECO:0007669"/>
    <property type="project" value="InterPro"/>
</dbReference>
<dbReference type="OrthoDB" id="3182891at2"/>
<dbReference type="RefSeq" id="WP_053605717.1">
    <property type="nucleotide sequence ID" value="NZ_CP012600.1"/>
</dbReference>
<dbReference type="STRING" id="1441095.AM592_21785"/>